<accession>A0ACB8R5K3</accession>
<proteinExistence type="predicted"/>
<evidence type="ECO:0000313" key="1">
    <source>
        <dbReference type="EMBL" id="KAI0039416.1"/>
    </source>
</evidence>
<reference evidence="1" key="2">
    <citation type="journal article" date="2022" name="New Phytol.">
        <title>Evolutionary transition to the ectomycorrhizal habit in the genomes of a hyperdiverse lineage of mushroom-forming fungi.</title>
        <authorList>
            <person name="Looney B."/>
            <person name="Miyauchi S."/>
            <person name="Morin E."/>
            <person name="Drula E."/>
            <person name="Courty P.E."/>
            <person name="Kohler A."/>
            <person name="Kuo A."/>
            <person name="LaButti K."/>
            <person name="Pangilinan J."/>
            <person name="Lipzen A."/>
            <person name="Riley R."/>
            <person name="Andreopoulos W."/>
            <person name="He G."/>
            <person name="Johnson J."/>
            <person name="Nolan M."/>
            <person name="Tritt A."/>
            <person name="Barry K.W."/>
            <person name="Grigoriev I.V."/>
            <person name="Nagy L.G."/>
            <person name="Hibbett D."/>
            <person name="Henrissat B."/>
            <person name="Matheny P.B."/>
            <person name="Labbe J."/>
            <person name="Martin F.M."/>
        </authorList>
    </citation>
    <scope>NUCLEOTIDE SEQUENCE</scope>
    <source>
        <strain evidence="1">FP105234-sp</strain>
    </source>
</reference>
<keyword evidence="2" id="KW-1185">Reference proteome</keyword>
<dbReference type="Proteomes" id="UP000814033">
    <property type="component" value="Unassembled WGS sequence"/>
</dbReference>
<reference evidence="1" key="1">
    <citation type="submission" date="2021-02" db="EMBL/GenBank/DDBJ databases">
        <authorList>
            <consortium name="DOE Joint Genome Institute"/>
            <person name="Ahrendt S."/>
            <person name="Looney B.P."/>
            <person name="Miyauchi S."/>
            <person name="Morin E."/>
            <person name="Drula E."/>
            <person name="Courty P.E."/>
            <person name="Chicoki N."/>
            <person name="Fauchery L."/>
            <person name="Kohler A."/>
            <person name="Kuo A."/>
            <person name="Labutti K."/>
            <person name="Pangilinan J."/>
            <person name="Lipzen A."/>
            <person name="Riley R."/>
            <person name="Andreopoulos W."/>
            <person name="He G."/>
            <person name="Johnson J."/>
            <person name="Barry K.W."/>
            <person name="Grigoriev I.V."/>
            <person name="Nagy L."/>
            <person name="Hibbett D."/>
            <person name="Henrissat B."/>
            <person name="Matheny P.B."/>
            <person name="Labbe J."/>
            <person name="Martin F."/>
        </authorList>
    </citation>
    <scope>NUCLEOTIDE SEQUENCE</scope>
    <source>
        <strain evidence="1">FP105234-sp</strain>
    </source>
</reference>
<gene>
    <name evidence="1" type="ORF">FA95DRAFT_1026915</name>
</gene>
<dbReference type="EMBL" id="MU276307">
    <property type="protein sequence ID" value="KAI0039416.1"/>
    <property type="molecule type" value="Genomic_DNA"/>
</dbReference>
<organism evidence="1 2">
    <name type="scientific">Auriscalpium vulgare</name>
    <dbReference type="NCBI Taxonomy" id="40419"/>
    <lineage>
        <taxon>Eukaryota</taxon>
        <taxon>Fungi</taxon>
        <taxon>Dikarya</taxon>
        <taxon>Basidiomycota</taxon>
        <taxon>Agaricomycotina</taxon>
        <taxon>Agaricomycetes</taxon>
        <taxon>Russulales</taxon>
        <taxon>Auriscalpiaceae</taxon>
        <taxon>Auriscalpium</taxon>
    </lineage>
</organism>
<sequence length="324" mass="35659">MRPVGVLFTDYKHRRKRLLPLANTTHRTRRSFFPRLTGPFFISHVSRNARAMQIRLSPSSYVPIRHPSDLPSDVHSVFKYDIPIPFHVIKSIPLGLLGNGAGMARCVILLPTAIVLSRHSYLHSSEQLLAGAHLATSSDQPHPHAQHKDIQPPPTSTHTRPAHGPRALPHVAPLARHEPTAVHASGTRRSAILILARGGESRMDETTISAAHGDGCRKAGARLLRTLPCHTEPACWTARLRRWIASHPCLLTAAALLSTRRPAAPFPSGRRTSCVAAQGGCHHHVNCIAFPQCTRAEDVCGPRVRAESAELPASFCPEQVWRRR</sequence>
<name>A0ACB8R5K3_9AGAM</name>
<comment type="caution">
    <text evidence="1">The sequence shown here is derived from an EMBL/GenBank/DDBJ whole genome shotgun (WGS) entry which is preliminary data.</text>
</comment>
<evidence type="ECO:0000313" key="2">
    <source>
        <dbReference type="Proteomes" id="UP000814033"/>
    </source>
</evidence>
<protein>
    <submittedName>
        <fullName evidence="1">Uncharacterized protein</fullName>
    </submittedName>
</protein>